<evidence type="ECO:0000313" key="1">
    <source>
        <dbReference type="EMBL" id="GMF01021.1"/>
    </source>
</evidence>
<proteinExistence type="predicted"/>
<name>A0ACB5U492_CANBO</name>
<dbReference type="Proteomes" id="UP001165101">
    <property type="component" value="Unassembled WGS sequence"/>
</dbReference>
<gene>
    <name evidence="1" type="ORF">Cboi01_000572200</name>
</gene>
<sequence length="189" mass="20665">MLSLLNFISDSNSNLLLSLTQNYEQIEKNESLLKDIVESIDKNEKLIKIIGWLLIVTYKAGLFGNKHINYEDHLGADKEDEVNDTTATLQDGNGSSVNNVGTETDIDIEEEIENLHSNSAGYSFLLACKDSADSPPPSSAITSNSANTGVSTLKETTDSYSARIQEMAKLKQGNTSNESTDTRDSKLII</sequence>
<reference evidence="1" key="1">
    <citation type="submission" date="2023-04" db="EMBL/GenBank/DDBJ databases">
        <title>Candida boidinii NBRC 1967.</title>
        <authorList>
            <person name="Ichikawa N."/>
            <person name="Sato H."/>
            <person name="Tonouchi N."/>
        </authorList>
    </citation>
    <scope>NUCLEOTIDE SEQUENCE</scope>
    <source>
        <strain evidence="1">NBRC 1967</strain>
    </source>
</reference>
<protein>
    <submittedName>
        <fullName evidence="1">Unnamed protein product</fullName>
    </submittedName>
</protein>
<dbReference type="EMBL" id="BSXV01004684">
    <property type="protein sequence ID" value="GMF01021.1"/>
    <property type="molecule type" value="Genomic_DNA"/>
</dbReference>
<evidence type="ECO:0000313" key="2">
    <source>
        <dbReference type="Proteomes" id="UP001165101"/>
    </source>
</evidence>
<comment type="caution">
    <text evidence="1">The sequence shown here is derived from an EMBL/GenBank/DDBJ whole genome shotgun (WGS) entry which is preliminary data.</text>
</comment>
<accession>A0ACB5U492</accession>
<keyword evidence="2" id="KW-1185">Reference proteome</keyword>
<organism evidence="1 2">
    <name type="scientific">Candida boidinii</name>
    <name type="common">Yeast</name>
    <dbReference type="NCBI Taxonomy" id="5477"/>
    <lineage>
        <taxon>Eukaryota</taxon>
        <taxon>Fungi</taxon>
        <taxon>Dikarya</taxon>
        <taxon>Ascomycota</taxon>
        <taxon>Saccharomycotina</taxon>
        <taxon>Pichiomycetes</taxon>
        <taxon>Pichiales</taxon>
        <taxon>Pichiaceae</taxon>
        <taxon>Ogataea</taxon>
        <taxon>Ogataea/Candida clade</taxon>
    </lineage>
</organism>